<dbReference type="AlphaFoldDB" id="A0AAE0DXS9"/>
<feature type="compositionally biased region" description="Basic and acidic residues" evidence="1">
    <location>
        <begin position="373"/>
        <end position="387"/>
    </location>
</feature>
<sequence>MENGNGVDRIVEDKALEMKGEEKVSVRSDESKDVEEEVFEEAVDTHDHSHDQGTKTESGNGVLNDGDSGSVVVDEGSNLGGEMESFEEAVEVLIEDGNVIVGEDKVEGFVDGERVDGVGVPDKIDEVGVPDKIDEGRTWKEVVTGELHKGIEVSGPDDTGKSEVLKLEVERNSDDVNGNFEDKVDGFVDVEERGDGVVVLDKIDEGGTSREAVTGELDEGTEVSETDDTGKSEVLKLETEKPDNGNSDDVNVEELLAESKSENGNASMVGEDREIGSSGQVLPEYAESEELRESELGAEYLYDKAAELVDTSAGIPMELLDDNGEKGNDNLASLNMEQSENASEELKEATRALGLENGNNMGEEVSNGILAKFETEHQNRQNEDAKDTSAGLDSEPSKETRELESTLAELHEAVVEGTVTQEIGSFPSLEKPTTEKNENVQIGTSDLRSESEPQRVVETVPEVHVVAKGPEMKEEKNRKISKALK</sequence>
<name>A0AAE0DXS9_9ROSI</name>
<keyword evidence="3" id="KW-1185">Reference proteome</keyword>
<feature type="compositionally biased region" description="Acidic residues" evidence="1">
    <location>
        <begin position="216"/>
        <end position="227"/>
    </location>
</feature>
<proteinExistence type="predicted"/>
<feature type="region of interest" description="Disordered" evidence="1">
    <location>
        <begin position="356"/>
        <end position="405"/>
    </location>
</feature>
<feature type="compositionally biased region" description="Basic and acidic residues" evidence="1">
    <location>
        <begin position="9"/>
        <end position="31"/>
    </location>
</feature>
<reference evidence="2" key="1">
    <citation type="journal article" date="2023" name="Plant J.">
        <title>Genome sequences and population genomics provide insights into the demographic history, inbreeding, and mutation load of two 'living fossil' tree species of Dipteronia.</title>
        <authorList>
            <person name="Feng Y."/>
            <person name="Comes H.P."/>
            <person name="Chen J."/>
            <person name="Zhu S."/>
            <person name="Lu R."/>
            <person name="Zhang X."/>
            <person name="Li P."/>
            <person name="Qiu J."/>
            <person name="Olsen K.M."/>
            <person name="Qiu Y."/>
        </authorList>
    </citation>
    <scope>NUCLEOTIDE SEQUENCE</scope>
    <source>
        <strain evidence="2">NBL</strain>
    </source>
</reference>
<protein>
    <submittedName>
        <fullName evidence="2">Uncharacterized protein</fullName>
    </submittedName>
</protein>
<feature type="region of interest" description="Disordered" evidence="1">
    <location>
        <begin position="424"/>
        <end position="456"/>
    </location>
</feature>
<dbReference type="Proteomes" id="UP001281410">
    <property type="component" value="Unassembled WGS sequence"/>
</dbReference>
<feature type="region of interest" description="Disordered" evidence="1">
    <location>
        <begin position="203"/>
        <end position="290"/>
    </location>
</feature>
<comment type="caution">
    <text evidence="2">The sequence shown here is derived from an EMBL/GenBank/DDBJ whole genome shotgun (WGS) entry which is preliminary data.</text>
</comment>
<accession>A0AAE0DXS9</accession>
<feature type="compositionally biased region" description="Basic and acidic residues" evidence="1">
    <location>
        <begin position="228"/>
        <end position="243"/>
    </location>
</feature>
<dbReference type="EMBL" id="JANJYJ010000008">
    <property type="protein sequence ID" value="KAK3194791.1"/>
    <property type="molecule type" value="Genomic_DNA"/>
</dbReference>
<gene>
    <name evidence="2" type="ORF">Dsin_026101</name>
</gene>
<organism evidence="2 3">
    <name type="scientific">Dipteronia sinensis</name>
    <dbReference type="NCBI Taxonomy" id="43782"/>
    <lineage>
        <taxon>Eukaryota</taxon>
        <taxon>Viridiplantae</taxon>
        <taxon>Streptophyta</taxon>
        <taxon>Embryophyta</taxon>
        <taxon>Tracheophyta</taxon>
        <taxon>Spermatophyta</taxon>
        <taxon>Magnoliopsida</taxon>
        <taxon>eudicotyledons</taxon>
        <taxon>Gunneridae</taxon>
        <taxon>Pentapetalae</taxon>
        <taxon>rosids</taxon>
        <taxon>malvids</taxon>
        <taxon>Sapindales</taxon>
        <taxon>Sapindaceae</taxon>
        <taxon>Hippocastanoideae</taxon>
        <taxon>Acereae</taxon>
        <taxon>Dipteronia</taxon>
    </lineage>
</organism>
<evidence type="ECO:0000313" key="2">
    <source>
        <dbReference type="EMBL" id="KAK3194791.1"/>
    </source>
</evidence>
<feature type="region of interest" description="Disordered" evidence="1">
    <location>
        <begin position="1"/>
        <end position="78"/>
    </location>
</feature>
<evidence type="ECO:0000313" key="3">
    <source>
        <dbReference type="Proteomes" id="UP001281410"/>
    </source>
</evidence>
<feature type="compositionally biased region" description="Basic and acidic residues" evidence="1">
    <location>
        <begin position="43"/>
        <end position="54"/>
    </location>
</feature>
<evidence type="ECO:0000256" key="1">
    <source>
        <dbReference type="SAM" id="MobiDB-lite"/>
    </source>
</evidence>
<feature type="compositionally biased region" description="Acidic residues" evidence="1">
    <location>
        <begin position="32"/>
        <end position="42"/>
    </location>
</feature>
<feature type="compositionally biased region" description="Basic and acidic residues" evidence="1">
    <location>
        <begin position="395"/>
        <end position="405"/>
    </location>
</feature>